<feature type="compositionally biased region" description="Polar residues" evidence="1">
    <location>
        <begin position="1"/>
        <end position="20"/>
    </location>
</feature>
<sequence length="62" mass="6431">MDGTVLSSGTTKSRSITQRGTPDEVGGLCRACRGNSRHIDGPAFVRLAIAHEGKLYGAASSI</sequence>
<dbReference type="AlphaFoldDB" id="A0A4Z2F2E2"/>
<organism evidence="2 3">
    <name type="scientific">Liparis tanakae</name>
    <name type="common">Tanaka's snailfish</name>
    <dbReference type="NCBI Taxonomy" id="230148"/>
    <lineage>
        <taxon>Eukaryota</taxon>
        <taxon>Metazoa</taxon>
        <taxon>Chordata</taxon>
        <taxon>Craniata</taxon>
        <taxon>Vertebrata</taxon>
        <taxon>Euteleostomi</taxon>
        <taxon>Actinopterygii</taxon>
        <taxon>Neopterygii</taxon>
        <taxon>Teleostei</taxon>
        <taxon>Neoteleostei</taxon>
        <taxon>Acanthomorphata</taxon>
        <taxon>Eupercaria</taxon>
        <taxon>Perciformes</taxon>
        <taxon>Cottioidei</taxon>
        <taxon>Cottales</taxon>
        <taxon>Liparidae</taxon>
        <taxon>Liparis</taxon>
    </lineage>
</organism>
<evidence type="ECO:0000313" key="3">
    <source>
        <dbReference type="Proteomes" id="UP000314294"/>
    </source>
</evidence>
<gene>
    <name evidence="2" type="ORF">EYF80_054534</name>
</gene>
<keyword evidence="3" id="KW-1185">Reference proteome</keyword>
<protein>
    <submittedName>
        <fullName evidence="2">Uncharacterized protein</fullName>
    </submittedName>
</protein>
<reference evidence="2 3" key="1">
    <citation type="submission" date="2019-03" db="EMBL/GenBank/DDBJ databases">
        <title>First draft genome of Liparis tanakae, snailfish: a comprehensive survey of snailfish specific genes.</title>
        <authorList>
            <person name="Kim W."/>
            <person name="Song I."/>
            <person name="Jeong J.-H."/>
            <person name="Kim D."/>
            <person name="Kim S."/>
            <person name="Ryu S."/>
            <person name="Song J.Y."/>
            <person name="Lee S.K."/>
        </authorList>
    </citation>
    <scope>NUCLEOTIDE SEQUENCE [LARGE SCALE GENOMIC DNA]</scope>
    <source>
        <tissue evidence="2">Muscle</tissue>
    </source>
</reference>
<dbReference type="EMBL" id="SRLO01001794">
    <property type="protein sequence ID" value="TNN35307.1"/>
    <property type="molecule type" value="Genomic_DNA"/>
</dbReference>
<comment type="caution">
    <text evidence="2">The sequence shown here is derived from an EMBL/GenBank/DDBJ whole genome shotgun (WGS) entry which is preliminary data.</text>
</comment>
<feature type="region of interest" description="Disordered" evidence="1">
    <location>
        <begin position="1"/>
        <end position="24"/>
    </location>
</feature>
<dbReference type="Proteomes" id="UP000314294">
    <property type="component" value="Unassembled WGS sequence"/>
</dbReference>
<evidence type="ECO:0000256" key="1">
    <source>
        <dbReference type="SAM" id="MobiDB-lite"/>
    </source>
</evidence>
<name>A0A4Z2F2E2_9TELE</name>
<accession>A0A4Z2F2E2</accession>
<evidence type="ECO:0000313" key="2">
    <source>
        <dbReference type="EMBL" id="TNN35307.1"/>
    </source>
</evidence>
<proteinExistence type="predicted"/>